<reference evidence="3 4" key="1">
    <citation type="journal article" date="2023" name="Hortic Res">
        <title>Pangenome of water caltrop reveals structural variations and asymmetric subgenome divergence after allopolyploidization.</title>
        <authorList>
            <person name="Zhang X."/>
            <person name="Chen Y."/>
            <person name="Wang L."/>
            <person name="Yuan Y."/>
            <person name="Fang M."/>
            <person name="Shi L."/>
            <person name="Lu R."/>
            <person name="Comes H.P."/>
            <person name="Ma Y."/>
            <person name="Chen Y."/>
            <person name="Huang G."/>
            <person name="Zhou Y."/>
            <person name="Zheng Z."/>
            <person name="Qiu Y."/>
        </authorList>
    </citation>
    <scope>NUCLEOTIDE SEQUENCE [LARGE SCALE GENOMIC DNA]</scope>
    <source>
        <strain evidence="3">F231</strain>
    </source>
</reference>
<evidence type="ECO:0000256" key="2">
    <source>
        <dbReference type="ARBA" id="ARBA00023152"/>
    </source>
</evidence>
<comment type="caution">
    <text evidence="3">The sequence shown here is derived from an EMBL/GenBank/DDBJ whole genome shotgun (WGS) entry which is preliminary data.</text>
</comment>
<dbReference type="GO" id="GO:0015979">
    <property type="term" value="P:photosynthesis"/>
    <property type="evidence" value="ECO:0007669"/>
    <property type="project" value="TreeGrafter"/>
</dbReference>
<sequence>MEMQNLRLFMKNQRIIQENELLREKRLFSSTTTSLAQEQMHRMIKLLRNVEIVIYQVGPVFCGRQSPRGHNVIWGLHTALKIHNPKSYVTWILGHSEGLFAQKKLEITDVVLTTYKNQGVTPNTDAAQLAETFAEAKCPTKVVVGVPVTLNGDLKNQFVESNVGFDTL</sequence>
<evidence type="ECO:0000313" key="3">
    <source>
        <dbReference type="EMBL" id="KAK4787445.1"/>
    </source>
</evidence>
<dbReference type="PANTHER" id="PTHR43650:SF17">
    <property type="entry name" value="PYROPHOSPHATE--FRUCTOSE 6-PHOSPHATE 1-PHOSPHOTRANSFERASE SUBUNIT ALPHA 1"/>
    <property type="match status" value="1"/>
</dbReference>
<protein>
    <submittedName>
        <fullName evidence="3">Uncharacterized protein</fullName>
    </submittedName>
</protein>
<dbReference type="GO" id="GO:0009749">
    <property type="term" value="P:response to glucose"/>
    <property type="evidence" value="ECO:0007669"/>
    <property type="project" value="TreeGrafter"/>
</dbReference>
<dbReference type="InterPro" id="IPR035966">
    <property type="entry name" value="PKF_sf"/>
</dbReference>
<accession>A0AAN7R428</accession>
<evidence type="ECO:0000313" key="4">
    <source>
        <dbReference type="Proteomes" id="UP001346149"/>
    </source>
</evidence>
<name>A0AAN7R428_TRANT</name>
<dbReference type="SUPFAM" id="SSF53784">
    <property type="entry name" value="Phosphofructokinase"/>
    <property type="match status" value="1"/>
</dbReference>
<gene>
    <name evidence="3" type="ORF">SAY86_011278</name>
</gene>
<organism evidence="3 4">
    <name type="scientific">Trapa natans</name>
    <name type="common">Water chestnut</name>
    <dbReference type="NCBI Taxonomy" id="22666"/>
    <lineage>
        <taxon>Eukaryota</taxon>
        <taxon>Viridiplantae</taxon>
        <taxon>Streptophyta</taxon>
        <taxon>Embryophyta</taxon>
        <taxon>Tracheophyta</taxon>
        <taxon>Spermatophyta</taxon>
        <taxon>Magnoliopsida</taxon>
        <taxon>eudicotyledons</taxon>
        <taxon>Gunneridae</taxon>
        <taxon>Pentapetalae</taxon>
        <taxon>rosids</taxon>
        <taxon>malvids</taxon>
        <taxon>Myrtales</taxon>
        <taxon>Lythraceae</taxon>
        <taxon>Trapa</taxon>
    </lineage>
</organism>
<keyword evidence="1" id="KW-0963">Cytoplasm</keyword>
<proteinExistence type="predicted"/>
<evidence type="ECO:0000256" key="1">
    <source>
        <dbReference type="ARBA" id="ARBA00022490"/>
    </source>
</evidence>
<keyword evidence="4" id="KW-1185">Reference proteome</keyword>
<dbReference type="GO" id="GO:0005829">
    <property type="term" value="C:cytosol"/>
    <property type="evidence" value="ECO:0007669"/>
    <property type="project" value="TreeGrafter"/>
</dbReference>
<dbReference type="Gene3D" id="3.40.50.450">
    <property type="match status" value="2"/>
</dbReference>
<dbReference type="GO" id="GO:0003872">
    <property type="term" value="F:6-phosphofructokinase activity"/>
    <property type="evidence" value="ECO:0007669"/>
    <property type="project" value="InterPro"/>
</dbReference>
<dbReference type="GO" id="GO:0047334">
    <property type="term" value="F:diphosphate-fructose-6-phosphate 1-phosphotransferase activity"/>
    <property type="evidence" value="ECO:0007669"/>
    <property type="project" value="TreeGrafter"/>
</dbReference>
<dbReference type="AlphaFoldDB" id="A0AAN7R428"/>
<dbReference type="PANTHER" id="PTHR43650">
    <property type="entry name" value="PYROPHOSPHATE--FRUCTOSE 6-PHOSPHATE 1-PHOSPHOTRANSFERASE"/>
    <property type="match status" value="1"/>
</dbReference>
<dbReference type="EMBL" id="JAXQNO010000012">
    <property type="protein sequence ID" value="KAK4787445.1"/>
    <property type="molecule type" value="Genomic_DNA"/>
</dbReference>
<keyword evidence="2" id="KW-0324">Glycolysis</keyword>
<dbReference type="Proteomes" id="UP001346149">
    <property type="component" value="Unassembled WGS sequence"/>
</dbReference>